<evidence type="ECO:0000256" key="10">
    <source>
        <dbReference type="PROSITE-ProRule" id="PRU00708"/>
    </source>
</evidence>
<keyword evidence="6 11" id="KW-0547">Nucleotide-binding</keyword>
<keyword evidence="3" id="KW-0723">Serine/threonine-protein kinase</keyword>
<name>A0A8J4VN96_9ROSI</name>
<dbReference type="Pfam" id="PF01535">
    <property type="entry name" value="PPR"/>
    <property type="match status" value="1"/>
</dbReference>
<dbReference type="InterPro" id="IPR000719">
    <property type="entry name" value="Prot_kinase_dom"/>
</dbReference>
<dbReference type="Gene3D" id="1.25.40.10">
    <property type="entry name" value="Tetratricopeptide repeat domain"/>
    <property type="match status" value="1"/>
</dbReference>
<dbReference type="PROSITE" id="PS00108">
    <property type="entry name" value="PROTEIN_KINASE_ST"/>
    <property type="match status" value="1"/>
</dbReference>
<dbReference type="SMART" id="SM00220">
    <property type="entry name" value="S_TKc"/>
    <property type="match status" value="1"/>
</dbReference>
<dbReference type="PROSITE" id="PS50011">
    <property type="entry name" value="PROTEIN_KINASE_DOM"/>
    <property type="match status" value="1"/>
</dbReference>
<feature type="repeat" description="PPR" evidence="10">
    <location>
        <begin position="217"/>
        <end position="251"/>
    </location>
</feature>
<protein>
    <recommendedName>
        <fullName evidence="12">Protein kinase domain-containing protein</fullName>
    </recommendedName>
</protein>
<comment type="similarity">
    <text evidence="2">Belongs to the protein kinase superfamily. CAMK Ser/Thr protein kinase family. SNF1 subfamily.</text>
</comment>
<proteinExistence type="inferred from homology"/>
<dbReference type="Pfam" id="PF13041">
    <property type="entry name" value="PPR_2"/>
    <property type="match status" value="1"/>
</dbReference>
<feature type="binding site" evidence="11">
    <location>
        <position position="661"/>
    </location>
    <ligand>
        <name>ATP</name>
        <dbReference type="ChEBI" id="CHEBI:30616"/>
    </ligand>
</feature>
<keyword evidence="4" id="KW-0808">Transferase</keyword>
<dbReference type="SUPFAM" id="SSF56112">
    <property type="entry name" value="Protein kinase-like (PK-like)"/>
    <property type="match status" value="1"/>
</dbReference>
<evidence type="ECO:0000256" key="7">
    <source>
        <dbReference type="ARBA" id="ARBA00022777"/>
    </source>
</evidence>
<dbReference type="Gene3D" id="1.10.510.10">
    <property type="entry name" value="Transferase(Phosphotransferase) domain 1"/>
    <property type="match status" value="1"/>
</dbReference>
<dbReference type="PANTHER" id="PTHR24349">
    <property type="entry name" value="SERINE/THREONINE-PROTEIN KINASE"/>
    <property type="match status" value="1"/>
</dbReference>
<keyword evidence="8 11" id="KW-0067">ATP-binding</keyword>
<keyword evidence="5" id="KW-0677">Repeat</keyword>
<dbReference type="InterPro" id="IPR017441">
    <property type="entry name" value="Protein_kinase_ATP_BS"/>
</dbReference>
<dbReference type="OrthoDB" id="1738954at2759"/>
<evidence type="ECO:0000256" key="4">
    <source>
        <dbReference type="ARBA" id="ARBA00022679"/>
    </source>
</evidence>
<evidence type="ECO:0000256" key="2">
    <source>
        <dbReference type="ARBA" id="ARBA00006234"/>
    </source>
</evidence>
<evidence type="ECO:0000256" key="5">
    <source>
        <dbReference type="ARBA" id="ARBA00022737"/>
    </source>
</evidence>
<dbReference type="InterPro" id="IPR011990">
    <property type="entry name" value="TPR-like_helical_dom_sf"/>
</dbReference>
<comment type="function">
    <text evidence="9">CIPK serine-threonine protein kinases interact with CBL proteins. Binding of a CBL protein to the regulatory NAF domain of CIPK protein lead to the activation of the kinase in a calcium-dependent manner.</text>
</comment>
<comment type="caution">
    <text evidence="13">The sequence shown here is derived from an EMBL/GenBank/DDBJ whole genome shotgun (WGS) entry which is preliminary data.</text>
</comment>
<dbReference type="NCBIfam" id="TIGR00756">
    <property type="entry name" value="PPR"/>
    <property type="match status" value="1"/>
</dbReference>
<evidence type="ECO:0000256" key="9">
    <source>
        <dbReference type="ARBA" id="ARBA00058225"/>
    </source>
</evidence>
<evidence type="ECO:0000256" key="3">
    <source>
        <dbReference type="ARBA" id="ARBA00022527"/>
    </source>
</evidence>
<evidence type="ECO:0000256" key="1">
    <source>
        <dbReference type="ARBA" id="ARBA00005354"/>
    </source>
</evidence>
<dbReference type="InterPro" id="IPR002885">
    <property type="entry name" value="PPR_rpt"/>
</dbReference>
<gene>
    <name evidence="13" type="ORF">CMV_018930</name>
</gene>
<evidence type="ECO:0000259" key="12">
    <source>
        <dbReference type="PROSITE" id="PS50011"/>
    </source>
</evidence>
<evidence type="ECO:0000313" key="13">
    <source>
        <dbReference type="EMBL" id="KAF3955904.1"/>
    </source>
</evidence>
<dbReference type="AlphaFoldDB" id="A0A8J4VN96"/>
<evidence type="ECO:0000256" key="11">
    <source>
        <dbReference type="PROSITE-ProRule" id="PRU10141"/>
    </source>
</evidence>
<evidence type="ECO:0000313" key="14">
    <source>
        <dbReference type="Proteomes" id="UP000737018"/>
    </source>
</evidence>
<feature type="domain" description="Protein kinase" evidence="12">
    <location>
        <begin position="632"/>
        <end position="880"/>
    </location>
</feature>
<keyword evidence="7" id="KW-0418">Kinase</keyword>
<reference evidence="13" key="1">
    <citation type="submission" date="2020-03" db="EMBL/GenBank/DDBJ databases">
        <title>Castanea mollissima Vanexum genome sequencing.</title>
        <authorList>
            <person name="Staton M."/>
        </authorList>
    </citation>
    <scope>NUCLEOTIDE SEQUENCE</scope>
    <source>
        <tissue evidence="13">Leaf</tissue>
    </source>
</reference>
<dbReference type="EMBL" id="JRKL02003251">
    <property type="protein sequence ID" value="KAF3955904.1"/>
    <property type="molecule type" value="Genomic_DNA"/>
</dbReference>
<evidence type="ECO:0000256" key="6">
    <source>
        <dbReference type="ARBA" id="ARBA00022741"/>
    </source>
</evidence>
<organism evidence="13 14">
    <name type="scientific">Castanea mollissima</name>
    <name type="common">Chinese chestnut</name>
    <dbReference type="NCBI Taxonomy" id="60419"/>
    <lineage>
        <taxon>Eukaryota</taxon>
        <taxon>Viridiplantae</taxon>
        <taxon>Streptophyta</taxon>
        <taxon>Embryophyta</taxon>
        <taxon>Tracheophyta</taxon>
        <taxon>Spermatophyta</taxon>
        <taxon>Magnoliopsida</taxon>
        <taxon>eudicotyledons</taxon>
        <taxon>Gunneridae</taxon>
        <taxon>Pentapetalae</taxon>
        <taxon>rosids</taxon>
        <taxon>fabids</taxon>
        <taxon>Fagales</taxon>
        <taxon>Fagaceae</taxon>
        <taxon>Castanea</taxon>
    </lineage>
</organism>
<dbReference type="PROSITE" id="PS00107">
    <property type="entry name" value="PROTEIN_KINASE_ATP"/>
    <property type="match status" value="1"/>
</dbReference>
<dbReference type="GO" id="GO:0005524">
    <property type="term" value="F:ATP binding"/>
    <property type="evidence" value="ECO:0007669"/>
    <property type="project" value="UniProtKB-UniRule"/>
</dbReference>
<dbReference type="Pfam" id="PF00069">
    <property type="entry name" value="Pkinase"/>
    <property type="match status" value="1"/>
</dbReference>
<dbReference type="CDD" id="cd05117">
    <property type="entry name" value="STKc_CAMK"/>
    <property type="match status" value="1"/>
</dbReference>
<dbReference type="Proteomes" id="UP000737018">
    <property type="component" value="Unassembled WGS sequence"/>
</dbReference>
<evidence type="ECO:0000256" key="8">
    <source>
        <dbReference type="ARBA" id="ARBA00022840"/>
    </source>
</evidence>
<dbReference type="InterPro" id="IPR050205">
    <property type="entry name" value="CDPK_Ser/Thr_kinases"/>
</dbReference>
<dbReference type="FunFam" id="1.25.40.10:FF:001248">
    <property type="entry name" value="Pentatricopeptide repeat-containing protein At5g09450, mitochondrial"/>
    <property type="match status" value="1"/>
</dbReference>
<feature type="repeat" description="PPR" evidence="10">
    <location>
        <begin position="252"/>
        <end position="286"/>
    </location>
</feature>
<comment type="similarity">
    <text evidence="1">Belongs to the protein kinase superfamily. CAMK Ser/Thr protein kinase family. CaMK subfamily.</text>
</comment>
<dbReference type="InterPro" id="IPR011009">
    <property type="entry name" value="Kinase-like_dom_sf"/>
</dbReference>
<dbReference type="PROSITE" id="PS51375">
    <property type="entry name" value="PPR"/>
    <property type="match status" value="2"/>
</dbReference>
<dbReference type="InterPro" id="IPR008271">
    <property type="entry name" value="Ser/Thr_kinase_AS"/>
</dbReference>
<accession>A0A8J4VN96</accession>
<keyword evidence="14" id="KW-1185">Reference proteome</keyword>
<dbReference type="GO" id="GO:0004674">
    <property type="term" value="F:protein serine/threonine kinase activity"/>
    <property type="evidence" value="ECO:0007669"/>
    <property type="project" value="UniProtKB-KW"/>
</dbReference>
<sequence length="996" mass="111889">MKIKFRDPKFSNKKQTGKNPCIRSKTHPIGYFAINRSVTQSLSCKNAGVNQTAQPAMASRSRSIFLPLIRNGGFNIVHENSQSLSLFNRTSYLSRFLCSITLKGDSLTSSQVNDDDDDLRSRIFRLRLAKRSVTNVIQRWLSEGNQISISDLRHISKDLRKSHRYKHALEISEWMVSHEEYELSGSDYAVRIDLMTKVFGLDSAERYFEGLPPSAKTSETYTALLHSYAGAKLTEKAEELYERIKKSNLSFNALTYNEMMTLYMSVGHVEKVSLVVEELKRQKVAPDIFTYNLWISSCAATLNIDEVRRIMEEMSRDSGSNEYWVRYVNLTNIYITTGHLVNTESNTLVEAEKVGFWMHLQMSKGDNTSKLAASICSAFRYCCCFAVSIPLKFFLPLGTWLLGILLGAQTTNSLTLNLFCSTHEYTHKYAAFPFQYNSIASNHSHRSSIKIPFSSSSSLWKIKFVNHLFRWGVRRRTSGSWCSKNSIRKQSMIWFKVYKGLFVYDAVSEIYFSVDHGNHNIVLFSTLNCIMEAHSKKRKGQEILVLSHNSLKSLSTIWSCSSLENSSRHKKKCKEDEVKAVGSCKSVFKGIVTAPPCGSTCPNSSGRGLKRKIGCIDAATQMGRKKKIEQDYDLGVTIGQGRFGSVMLCRSRVSGEEFACKILRKGGELVYQEVEIMQHLSGHPGVVTIKAVYEDMESFYLVMEFCSGGRLLDGMAREGQYSEHRAANVLKELILVIKYCHDMGVVHRDIKPENILLTSSGQMKLADFGLAMRVSNGQSLAGVVGSPAYVAPEVLVGQYSEKVDIWSAGVLLHALLVGVLPFQGDSVEAIFEAIKKVKLDFKSGVWESVSQPAQNLIAHMLTRDVSARLTADEILRHPWILLYTEQTPQTLTLKTKTRNRVKLSSRKLTTIPGVESEMNKLMASRFLFDYSSLNLSSDGLSGRSEEQDCGLVDALAVAISHVRISEPKRSTLCNPNSPIQQQYSSNMKVNNLCTAF</sequence>
<dbReference type="FunFam" id="1.10.510.10:FF:000571">
    <property type="entry name" value="Maternal embryonic leucine zipper kinase"/>
    <property type="match status" value="1"/>
</dbReference>